<name>A0A1B2HQ37_9PSEU</name>
<dbReference type="KEGG" id="led:BBK82_31045"/>
<evidence type="ECO:0000256" key="1">
    <source>
        <dbReference type="SAM" id="MobiDB-lite"/>
    </source>
</evidence>
<reference evidence="2 3" key="1">
    <citation type="submission" date="2016-07" db="EMBL/GenBank/DDBJ databases">
        <title>Complete genome sequence of the Lentzea guizhouensis DHS C013.</title>
        <authorList>
            <person name="Cao C."/>
        </authorList>
    </citation>
    <scope>NUCLEOTIDE SEQUENCE [LARGE SCALE GENOMIC DNA]</scope>
    <source>
        <strain evidence="2 3">DHS C013</strain>
    </source>
</reference>
<sequence>MTLKAPISSASYETMVVSASAALPSGLGTRPAPQPSTCTRRERSLDLTAGSTEDVDGGEPPGSTR</sequence>
<protein>
    <submittedName>
        <fullName evidence="2">Uncharacterized protein</fullName>
    </submittedName>
</protein>
<evidence type="ECO:0000313" key="2">
    <source>
        <dbReference type="EMBL" id="ANZ39823.1"/>
    </source>
</evidence>
<gene>
    <name evidence="2" type="ORF">BBK82_31045</name>
</gene>
<feature type="region of interest" description="Disordered" evidence="1">
    <location>
        <begin position="21"/>
        <end position="65"/>
    </location>
</feature>
<dbReference type="EMBL" id="CP016793">
    <property type="protein sequence ID" value="ANZ39823.1"/>
    <property type="molecule type" value="Genomic_DNA"/>
</dbReference>
<dbReference type="RefSeq" id="WP_065918164.1">
    <property type="nucleotide sequence ID" value="NZ_CP016793.1"/>
</dbReference>
<dbReference type="AlphaFoldDB" id="A0A1B2HQ37"/>
<organism evidence="2 3">
    <name type="scientific">Lentzea guizhouensis</name>
    <dbReference type="NCBI Taxonomy" id="1586287"/>
    <lineage>
        <taxon>Bacteria</taxon>
        <taxon>Bacillati</taxon>
        <taxon>Actinomycetota</taxon>
        <taxon>Actinomycetes</taxon>
        <taxon>Pseudonocardiales</taxon>
        <taxon>Pseudonocardiaceae</taxon>
        <taxon>Lentzea</taxon>
    </lineage>
</organism>
<proteinExistence type="predicted"/>
<keyword evidence="3" id="KW-1185">Reference proteome</keyword>
<evidence type="ECO:0000313" key="3">
    <source>
        <dbReference type="Proteomes" id="UP000093053"/>
    </source>
</evidence>
<dbReference type="STRING" id="1586287.BBK82_31045"/>
<accession>A0A1B2HQ37</accession>
<dbReference type="Proteomes" id="UP000093053">
    <property type="component" value="Chromosome"/>
</dbReference>